<feature type="region of interest" description="Disordered" evidence="3">
    <location>
        <begin position="938"/>
        <end position="958"/>
    </location>
</feature>
<dbReference type="Proteomes" id="UP000712281">
    <property type="component" value="Unassembled WGS sequence"/>
</dbReference>
<dbReference type="InterPro" id="IPR036322">
    <property type="entry name" value="WD40_repeat_dom_sf"/>
</dbReference>
<dbReference type="PANTHER" id="PTHR10241:SF27">
    <property type="entry name" value="TRANSDUCIN_WD40 REPEAT-LIKE SUPERFAMILY PROTEIN"/>
    <property type="match status" value="1"/>
</dbReference>
<dbReference type="GO" id="GO:0005886">
    <property type="term" value="C:plasma membrane"/>
    <property type="evidence" value="ECO:0007669"/>
    <property type="project" value="TreeGrafter"/>
</dbReference>
<dbReference type="GO" id="GO:0005096">
    <property type="term" value="F:GTPase activator activity"/>
    <property type="evidence" value="ECO:0007669"/>
    <property type="project" value="TreeGrafter"/>
</dbReference>
<feature type="region of interest" description="Disordered" evidence="3">
    <location>
        <begin position="1"/>
        <end position="23"/>
    </location>
</feature>
<comment type="caution">
    <text evidence="4">The sequence shown here is derived from an EMBL/GenBank/DDBJ whole genome shotgun (WGS) entry which is preliminary data.</text>
</comment>
<dbReference type="InterPro" id="IPR001680">
    <property type="entry name" value="WD40_rpt"/>
</dbReference>
<reference evidence="4" key="1">
    <citation type="submission" date="2019-12" db="EMBL/GenBank/DDBJ databases">
        <title>Genome sequencing and annotation of Brassica cretica.</title>
        <authorList>
            <person name="Studholme D.J."/>
            <person name="Sarris P.F."/>
        </authorList>
    </citation>
    <scope>NUCLEOTIDE SEQUENCE</scope>
    <source>
        <strain evidence="4">PFS-001/15</strain>
        <tissue evidence="4">Leaf</tissue>
    </source>
</reference>
<dbReference type="InterPro" id="IPR015943">
    <property type="entry name" value="WD40/YVTN_repeat-like_dom_sf"/>
</dbReference>
<comment type="similarity">
    <text evidence="1">Belongs to the WD repeat L(2)GL family.</text>
</comment>
<accession>A0A8S9GV19</accession>
<dbReference type="SMART" id="SM00320">
    <property type="entry name" value="WD40"/>
    <property type="match status" value="6"/>
</dbReference>
<dbReference type="FunFam" id="2.130.10.10:FF:002568">
    <property type="entry name" value="Syntaxin-binding protein 5 isoform A"/>
    <property type="match status" value="1"/>
</dbReference>
<feature type="compositionally biased region" description="Basic and acidic residues" evidence="3">
    <location>
        <begin position="939"/>
        <end position="955"/>
    </location>
</feature>
<evidence type="ECO:0000313" key="5">
    <source>
        <dbReference type="Proteomes" id="UP000712281"/>
    </source>
</evidence>
<keyword evidence="2" id="KW-0268">Exocytosis</keyword>
<evidence type="ECO:0000313" key="4">
    <source>
        <dbReference type="EMBL" id="KAF2550401.1"/>
    </source>
</evidence>
<dbReference type="CDD" id="cd15873">
    <property type="entry name" value="R-SNARE_STXBP5_6"/>
    <property type="match status" value="1"/>
</dbReference>
<gene>
    <name evidence="4" type="ORF">F2Q68_00037882</name>
</gene>
<dbReference type="GO" id="GO:0045159">
    <property type="term" value="F:myosin II binding"/>
    <property type="evidence" value="ECO:0007669"/>
    <property type="project" value="TreeGrafter"/>
</dbReference>
<evidence type="ECO:0008006" key="6">
    <source>
        <dbReference type="Google" id="ProtNLM"/>
    </source>
</evidence>
<dbReference type="GO" id="GO:0006893">
    <property type="term" value="P:Golgi to plasma membrane transport"/>
    <property type="evidence" value="ECO:0007669"/>
    <property type="project" value="TreeGrafter"/>
</dbReference>
<dbReference type="AlphaFoldDB" id="A0A8S9GV19"/>
<organism evidence="4 5">
    <name type="scientific">Brassica cretica</name>
    <name type="common">Mustard</name>
    <dbReference type="NCBI Taxonomy" id="69181"/>
    <lineage>
        <taxon>Eukaryota</taxon>
        <taxon>Viridiplantae</taxon>
        <taxon>Streptophyta</taxon>
        <taxon>Embryophyta</taxon>
        <taxon>Tracheophyta</taxon>
        <taxon>Spermatophyta</taxon>
        <taxon>Magnoliopsida</taxon>
        <taxon>eudicotyledons</taxon>
        <taxon>Gunneridae</taxon>
        <taxon>Pentapetalae</taxon>
        <taxon>rosids</taxon>
        <taxon>malvids</taxon>
        <taxon>Brassicales</taxon>
        <taxon>Brassicaceae</taxon>
        <taxon>Brassiceae</taxon>
        <taxon>Brassica</taxon>
    </lineage>
</organism>
<dbReference type="GO" id="GO:0019905">
    <property type="term" value="F:syntaxin binding"/>
    <property type="evidence" value="ECO:0007669"/>
    <property type="project" value="TreeGrafter"/>
</dbReference>
<feature type="compositionally biased region" description="Basic and acidic residues" evidence="3">
    <location>
        <begin position="1"/>
        <end position="11"/>
    </location>
</feature>
<dbReference type="EMBL" id="QGKW02001988">
    <property type="protein sequence ID" value="KAF2550401.1"/>
    <property type="molecule type" value="Genomic_DNA"/>
</dbReference>
<dbReference type="Pfam" id="PF00400">
    <property type="entry name" value="WD40"/>
    <property type="match status" value="1"/>
</dbReference>
<dbReference type="GO" id="GO:0005737">
    <property type="term" value="C:cytoplasm"/>
    <property type="evidence" value="ECO:0007669"/>
    <property type="project" value="TreeGrafter"/>
</dbReference>
<dbReference type="SUPFAM" id="SSF50978">
    <property type="entry name" value="WD40 repeat-like"/>
    <property type="match status" value="2"/>
</dbReference>
<evidence type="ECO:0000256" key="2">
    <source>
        <dbReference type="ARBA" id="ARBA00022483"/>
    </source>
</evidence>
<sequence length="1029" mass="112762">MFVKKLVEKAGKKPGGSSSEGLRANDVEPRVVLHYGIPSGAHLFAYDPVQKILAVSTKDGRIKFFGKDQTQALLVSEEASTSKFIEFVQNQGLLLNVNSKNQIEVWDLEKKLMSHVHVFNGEITSLRVMQHTPYFYVGDSSGNVSVLKIDQDSNQVIQMDYTIPYLASNGSPVEASDDTSVVSILPQPTAETKRILLVFSSGFITLWDIKESKPVLKTGGKQEAKKATCACWVCPSGSKVAVGYSNGDILIWSMTESSSMVCKLNLGYKAEKTPINSLKWVYAEGKASRVYVTGSSSNSLQVVLLNDQTEVKMVKLGLHVSEPCVCMEMIIADAKQDSLLVLGKSGRVYAYDDYMIEKYLIQSQSKSPPSLPKESVVKLPFSDSCGGVTVGKFLTNSSHLLNLSDEDYAQLAKDTAPFLPSQIVSKEASRSAHFPGFTKVKNVYVTGHSDGSIGVWDMSCPFLVPVLFLKEQADQDISSRGTAALTALHFDSNSRLLVSGDQNGMVRLYRFKPEPYLTENSFIPFQGSSKKGNNHIVHSVKHIKLTGSITCIQKSHNSKHLAIGSDQGHVSLVDVEEGTVLYTKHIASEICPGITSLQFESCSVQGFEKNVLVVAMRDSSVFVLDSDTGNMIGTNMIKPKKPFKALFMQILDGKQDSSGNGESIVEDVSTRQPSVLLCSEKAIYIYSLAQVVQGVKKVLHKKKFSSPSICSASTFCGASGVGLTLVFSDGTVEIRSLPELSLLKQISIRGFTYSSPKQNSLPEITISASWDGDLVMVNGDDELIVSSVLPQKETFRLVESLSRVYKKDDAVCHDGTNASAVASSPKEKKGMFGSVFKTKPKRAADTETTESTKETIEELSKIFTTANFPWNNNVERSRESNTVTRVDDEELDIDDIHIEDDDHHQQQPKEQGILSGISKQKLASKFTSFKGKLKQMTAKNEKTVMSNEEKHEEKSGASVDQIKKKYGFASSSEEMGAAKMAQSKLQDNLKKLQGISLKTTEMEDTAKSFSSTAKELLNAVEFNKQSSKS</sequence>
<name>A0A8S9GV19_BRACR</name>
<proteinExistence type="inferred from homology"/>
<evidence type="ECO:0000256" key="1">
    <source>
        <dbReference type="ARBA" id="ARBA00008070"/>
    </source>
</evidence>
<protein>
    <recommendedName>
        <fullName evidence="6">Lethal giant larvae (Lgl)-like C-terminal domain-containing protein</fullName>
    </recommendedName>
</protein>
<dbReference type="Gene3D" id="2.130.10.10">
    <property type="entry name" value="YVTN repeat-like/Quinoprotein amine dehydrogenase"/>
    <property type="match status" value="3"/>
</dbReference>
<evidence type="ECO:0000256" key="3">
    <source>
        <dbReference type="SAM" id="MobiDB-lite"/>
    </source>
</evidence>
<dbReference type="GO" id="GO:0006887">
    <property type="term" value="P:exocytosis"/>
    <property type="evidence" value="ECO:0007669"/>
    <property type="project" value="UniProtKB-KW"/>
</dbReference>
<dbReference type="PANTHER" id="PTHR10241">
    <property type="entry name" value="LETHAL 2 GIANT LARVAE PROTEIN"/>
    <property type="match status" value="1"/>
</dbReference>